<dbReference type="AlphaFoldDB" id="A0A0B6Z3C3"/>
<organism evidence="3">
    <name type="scientific">Arion vulgaris</name>
    <dbReference type="NCBI Taxonomy" id="1028688"/>
    <lineage>
        <taxon>Eukaryota</taxon>
        <taxon>Metazoa</taxon>
        <taxon>Spiralia</taxon>
        <taxon>Lophotrochozoa</taxon>
        <taxon>Mollusca</taxon>
        <taxon>Gastropoda</taxon>
        <taxon>Heterobranchia</taxon>
        <taxon>Euthyneura</taxon>
        <taxon>Panpulmonata</taxon>
        <taxon>Eupulmonata</taxon>
        <taxon>Stylommatophora</taxon>
        <taxon>Helicina</taxon>
        <taxon>Arionoidea</taxon>
        <taxon>Arionidae</taxon>
        <taxon>Arion</taxon>
    </lineage>
</organism>
<comment type="similarity">
    <text evidence="1">Belongs to the small GTPase superfamily. Rab family.</text>
</comment>
<dbReference type="FunFam" id="3.40.50.300:FF:001508">
    <property type="entry name" value="Small GTP-binding protein Rab28, putative"/>
    <property type="match status" value="1"/>
</dbReference>
<dbReference type="PROSITE" id="PS51421">
    <property type="entry name" value="RAS"/>
    <property type="match status" value="1"/>
</dbReference>
<keyword evidence="2" id="KW-0547">Nucleotide-binding</keyword>
<dbReference type="InterPro" id="IPR027417">
    <property type="entry name" value="P-loop_NTPase"/>
</dbReference>
<dbReference type="PANTHER" id="PTHR47978">
    <property type="match status" value="1"/>
</dbReference>
<dbReference type="GO" id="GO:0005525">
    <property type="term" value="F:GTP binding"/>
    <property type="evidence" value="ECO:0007669"/>
    <property type="project" value="InterPro"/>
</dbReference>
<dbReference type="GO" id="GO:0003924">
    <property type="term" value="F:GTPase activity"/>
    <property type="evidence" value="ECO:0007669"/>
    <property type="project" value="InterPro"/>
</dbReference>
<sequence length="225" mass="25199">MMSDSEEESPEQQLKLVVIGDGASGKTSLCTRYTQEQFSKSYGQTVGLDFYLKRISLQGNTNVALQVWDIGGQTLGGAMLDNYIFGAHGVLLVYDISNYSSFENLKDWMTVVSNVCGSGPMPHMALIGNKSDLEHMRTVKEDKHQKFAQEHNMSSYFVSAKTGESISYCFQKMAADILQVKMSKPEVEQQHRVLRAQVIDYKTSSTATVTHMHQQHHQSSLCIIM</sequence>
<dbReference type="SMART" id="SM00176">
    <property type="entry name" value="RAN"/>
    <property type="match status" value="1"/>
</dbReference>
<evidence type="ECO:0000256" key="1">
    <source>
        <dbReference type="ARBA" id="ARBA00006270"/>
    </source>
</evidence>
<evidence type="ECO:0000313" key="3">
    <source>
        <dbReference type="EMBL" id="CEK63028.1"/>
    </source>
</evidence>
<dbReference type="NCBIfam" id="TIGR00231">
    <property type="entry name" value="small_GTP"/>
    <property type="match status" value="1"/>
</dbReference>
<protein>
    <recommendedName>
        <fullName evidence="4">Ras-related protein Rab-28</fullName>
    </recommendedName>
</protein>
<dbReference type="EMBL" id="HACG01016163">
    <property type="protein sequence ID" value="CEK63028.1"/>
    <property type="molecule type" value="Transcribed_RNA"/>
</dbReference>
<evidence type="ECO:0000256" key="2">
    <source>
        <dbReference type="ARBA" id="ARBA00022741"/>
    </source>
</evidence>
<dbReference type="Gene3D" id="3.40.50.300">
    <property type="entry name" value="P-loop containing nucleotide triphosphate hydrolases"/>
    <property type="match status" value="1"/>
</dbReference>
<dbReference type="SUPFAM" id="SSF52540">
    <property type="entry name" value="P-loop containing nucleoside triphosphate hydrolases"/>
    <property type="match status" value="1"/>
</dbReference>
<dbReference type="SMART" id="SM00173">
    <property type="entry name" value="RAS"/>
    <property type="match status" value="1"/>
</dbReference>
<dbReference type="InterPro" id="IPR005225">
    <property type="entry name" value="Small_GTP-bd"/>
</dbReference>
<evidence type="ECO:0008006" key="4">
    <source>
        <dbReference type="Google" id="ProtNLM"/>
    </source>
</evidence>
<dbReference type="Pfam" id="PF00071">
    <property type="entry name" value="Ras"/>
    <property type="match status" value="1"/>
</dbReference>
<reference evidence="3" key="1">
    <citation type="submission" date="2014-12" db="EMBL/GenBank/DDBJ databases">
        <title>Insight into the proteome of Arion vulgaris.</title>
        <authorList>
            <person name="Aradska J."/>
            <person name="Bulat T."/>
            <person name="Smidak R."/>
            <person name="Sarate P."/>
            <person name="Gangsoo J."/>
            <person name="Sialana F."/>
            <person name="Bilban M."/>
            <person name="Lubec G."/>
        </authorList>
    </citation>
    <scope>NUCLEOTIDE SEQUENCE</scope>
    <source>
        <tissue evidence="3">Skin</tissue>
    </source>
</reference>
<accession>A0A0B6Z3C3</accession>
<dbReference type="InterPro" id="IPR001806">
    <property type="entry name" value="Small_GTPase"/>
</dbReference>
<dbReference type="SMART" id="SM00175">
    <property type="entry name" value="RAB"/>
    <property type="match status" value="1"/>
</dbReference>
<dbReference type="SMART" id="SM00174">
    <property type="entry name" value="RHO"/>
    <property type="match status" value="1"/>
</dbReference>
<dbReference type="PROSITE" id="PS51419">
    <property type="entry name" value="RAB"/>
    <property type="match status" value="1"/>
</dbReference>
<name>A0A0B6Z3C3_9EUPU</name>
<gene>
    <name evidence="3" type="primary">ORF46881</name>
</gene>
<dbReference type="PRINTS" id="PR00449">
    <property type="entry name" value="RASTRNSFRMNG"/>
</dbReference>
<proteinExistence type="inferred from homology"/>